<dbReference type="PATRIC" id="fig|1121022.4.peg.210"/>
<name>V4Q999_9CAUL</name>
<evidence type="ECO:0000313" key="2">
    <source>
        <dbReference type="EMBL" id="ESQ94440.1"/>
    </source>
</evidence>
<feature type="transmembrane region" description="Helical" evidence="1">
    <location>
        <begin position="6"/>
        <end position="26"/>
    </location>
</feature>
<proteinExistence type="predicted"/>
<reference evidence="2 3" key="1">
    <citation type="journal article" date="2014" name="Nature">
        <title>Sequential evolution of bacterial morphology by co-option of a developmental regulator.</title>
        <authorList>
            <person name="Jiang C."/>
            <person name="Brown P.J."/>
            <person name="Ducret A."/>
            <person name="Brun Y.V."/>
        </authorList>
    </citation>
    <scope>NUCLEOTIDE SEQUENCE [LARGE SCALE GENOMIC DNA]</scope>
    <source>
        <strain evidence="2 3">DSM 16100</strain>
    </source>
</reference>
<dbReference type="Proteomes" id="UP000017837">
    <property type="component" value="Unassembled WGS sequence"/>
</dbReference>
<keyword evidence="3" id="KW-1185">Reference proteome</keyword>
<gene>
    <name evidence="2" type="ORF">ABENE_01070</name>
</gene>
<sequence length="101" mass="11736">MVAWGLLVLPLIVLAWAAVWFVLIQAERNRHERYTRFHAIMEQLAKSDGPTADKMAAAYELRNYREYKDVIARVFIDGKVRGDTAEALSRQLRDTVDHIRH</sequence>
<dbReference type="AlphaFoldDB" id="V4Q999"/>
<comment type="caution">
    <text evidence="2">The sequence shown here is derived from an EMBL/GenBank/DDBJ whole genome shotgun (WGS) entry which is preliminary data.</text>
</comment>
<keyword evidence="1" id="KW-0472">Membrane</keyword>
<dbReference type="EMBL" id="AWGB01000003">
    <property type="protein sequence ID" value="ESQ94440.1"/>
    <property type="molecule type" value="Genomic_DNA"/>
</dbReference>
<evidence type="ECO:0000256" key="1">
    <source>
        <dbReference type="SAM" id="Phobius"/>
    </source>
</evidence>
<evidence type="ECO:0000313" key="3">
    <source>
        <dbReference type="Proteomes" id="UP000017837"/>
    </source>
</evidence>
<keyword evidence="1" id="KW-1133">Transmembrane helix</keyword>
<keyword evidence="1" id="KW-0812">Transmembrane</keyword>
<organism evidence="2 3">
    <name type="scientific">Asticcacaulis benevestitus DSM 16100 = ATCC BAA-896</name>
    <dbReference type="NCBI Taxonomy" id="1121022"/>
    <lineage>
        <taxon>Bacteria</taxon>
        <taxon>Pseudomonadati</taxon>
        <taxon>Pseudomonadota</taxon>
        <taxon>Alphaproteobacteria</taxon>
        <taxon>Caulobacterales</taxon>
        <taxon>Caulobacteraceae</taxon>
        <taxon>Asticcacaulis</taxon>
    </lineage>
</organism>
<accession>V4Q999</accession>
<protein>
    <submittedName>
        <fullName evidence="2">Uncharacterized protein</fullName>
    </submittedName>
</protein>